<dbReference type="GO" id="GO:0052621">
    <property type="term" value="F:diguanylate cyclase activity"/>
    <property type="evidence" value="ECO:0007669"/>
    <property type="project" value="TreeGrafter"/>
</dbReference>
<dbReference type="NCBIfam" id="TIGR00254">
    <property type="entry name" value="GGDEF"/>
    <property type="match status" value="1"/>
</dbReference>
<evidence type="ECO:0000313" key="4">
    <source>
        <dbReference type="Proteomes" id="UP000217954"/>
    </source>
</evidence>
<reference evidence="3 4" key="2">
    <citation type="journal article" date="2017" name="Int. J. Syst. Evol. Microbiol.">
        <title>Mycobacterium stephanolepidis sp. nov., a rapidly growing species related to Mycobacterium chelonae, isolated from marine teleost fish, Stephanolepis cirrhifer.</title>
        <authorList>
            <person name="Fukano H."/>
            <person name="Wada S."/>
            <person name="Kurata O."/>
            <person name="Katayama K."/>
            <person name="Fujiwara N."/>
            <person name="Hoshino Y."/>
        </authorList>
    </citation>
    <scope>NUCLEOTIDE SEQUENCE [LARGE SCALE GENOMIC DNA]</scope>
    <source>
        <strain evidence="3 4">NJB0901</strain>
    </source>
</reference>
<dbReference type="EMBL" id="AP018165">
    <property type="protein sequence ID" value="BAX97475.1"/>
    <property type="molecule type" value="Genomic_DNA"/>
</dbReference>
<evidence type="ECO:0000256" key="1">
    <source>
        <dbReference type="SAM" id="Phobius"/>
    </source>
</evidence>
<keyword evidence="1" id="KW-0812">Transmembrane</keyword>
<feature type="domain" description="GGDEF" evidence="2">
    <location>
        <begin position="225"/>
        <end position="363"/>
    </location>
</feature>
<dbReference type="InterPro" id="IPR043128">
    <property type="entry name" value="Rev_trsase/Diguanyl_cyclase"/>
</dbReference>
<name>A0A1Z4EWY9_9MYCO</name>
<dbReference type="Proteomes" id="UP000217954">
    <property type="component" value="Chromosome"/>
</dbReference>
<keyword evidence="1" id="KW-1133">Transmembrane helix</keyword>
<keyword evidence="1" id="KW-0472">Membrane</keyword>
<dbReference type="SMART" id="SM00267">
    <property type="entry name" value="GGDEF"/>
    <property type="match status" value="1"/>
</dbReference>
<gene>
    <name evidence="3" type="ORF">MSTE_02161</name>
</gene>
<dbReference type="OrthoDB" id="23692at2"/>
<feature type="transmembrane region" description="Helical" evidence="1">
    <location>
        <begin position="131"/>
        <end position="153"/>
    </location>
</feature>
<dbReference type="SUPFAM" id="SSF55073">
    <property type="entry name" value="Nucleotide cyclase"/>
    <property type="match status" value="1"/>
</dbReference>
<keyword evidence="4" id="KW-1185">Reference proteome</keyword>
<dbReference type="CDD" id="cd01949">
    <property type="entry name" value="GGDEF"/>
    <property type="match status" value="1"/>
</dbReference>
<protein>
    <submittedName>
        <fullName evidence="3">Diguanylate cyclase/phosphodiesterase</fullName>
    </submittedName>
</protein>
<feature type="transmembrane region" description="Helical" evidence="1">
    <location>
        <begin position="29"/>
        <end position="50"/>
    </location>
</feature>
<dbReference type="InterPro" id="IPR029787">
    <property type="entry name" value="Nucleotide_cyclase"/>
</dbReference>
<feature type="transmembrane region" description="Helical" evidence="1">
    <location>
        <begin position="160"/>
        <end position="179"/>
    </location>
</feature>
<organism evidence="3 4">
    <name type="scientific">[Mycobacterium] stephanolepidis</name>
    <dbReference type="NCBI Taxonomy" id="1520670"/>
    <lineage>
        <taxon>Bacteria</taxon>
        <taxon>Bacillati</taxon>
        <taxon>Actinomycetota</taxon>
        <taxon>Actinomycetes</taxon>
        <taxon>Mycobacteriales</taxon>
        <taxon>Mycobacteriaceae</taxon>
        <taxon>Mycobacteroides</taxon>
    </lineage>
</organism>
<accession>A0A1Z4EWY9</accession>
<dbReference type="InterPro" id="IPR000160">
    <property type="entry name" value="GGDEF_dom"/>
</dbReference>
<evidence type="ECO:0000313" key="3">
    <source>
        <dbReference type="EMBL" id="BAX97475.1"/>
    </source>
</evidence>
<dbReference type="Pfam" id="PF00990">
    <property type="entry name" value="GGDEF"/>
    <property type="match status" value="1"/>
</dbReference>
<dbReference type="PANTHER" id="PTHR45138">
    <property type="entry name" value="REGULATORY COMPONENTS OF SENSORY TRANSDUCTION SYSTEM"/>
    <property type="match status" value="1"/>
</dbReference>
<dbReference type="KEGG" id="mste:MSTE_02161"/>
<dbReference type="PROSITE" id="PS50887">
    <property type="entry name" value="GGDEF"/>
    <property type="match status" value="1"/>
</dbReference>
<dbReference type="PANTHER" id="PTHR45138:SF9">
    <property type="entry name" value="DIGUANYLATE CYCLASE DGCM-RELATED"/>
    <property type="match status" value="1"/>
</dbReference>
<dbReference type="InterPro" id="IPR050469">
    <property type="entry name" value="Diguanylate_Cyclase"/>
</dbReference>
<proteinExistence type="predicted"/>
<reference evidence="4" key="1">
    <citation type="journal article" date="2017" name="Genome Announc.">
        <title>Complete Genome Sequence of Mycobacterium stephanolepidis.</title>
        <authorList>
            <person name="Fukano H."/>
            <person name="Yoshida M."/>
            <person name="Katayama Y."/>
            <person name="Omatsu T."/>
            <person name="Mizutani T."/>
            <person name="Kurata O."/>
            <person name="Wada S."/>
            <person name="Hoshino Y."/>
        </authorList>
    </citation>
    <scope>NUCLEOTIDE SEQUENCE [LARGE SCALE GENOMIC DNA]</scope>
    <source>
        <strain evidence="4">NJB0901</strain>
    </source>
</reference>
<dbReference type="RefSeq" id="WP_157997676.1">
    <property type="nucleotide sequence ID" value="NZ_AP018165.1"/>
</dbReference>
<evidence type="ECO:0000259" key="2">
    <source>
        <dbReference type="PROSITE" id="PS50887"/>
    </source>
</evidence>
<sequence length="363" mass="39258">MHHRPAPLTDKQTFETNVEVLEQFGLRRALSILTAICTAAIGAAAMTLAFEGFSTIPALCVVIALPTLGWGIRYARRKPITYAESLAWLIYCDIAITVGVCVATSSGIAFVKLAWLVAVNAYACVIHGRSVLLIQTAVTACGTLLAVIGSVLLADLAIPIVTILLVTITLAHVIAAWVVHVTREQITRYLASWEHVVHHDHLTGLLNRHGLEMACNSWPNVTGDRVIVVATIDINNFKSVNDTHGHHVGDEVLKRTARRLQQIAGLDTLLARLGGDEFALVSILHPPLHLGYPRLIEQALAPLPNDFPEVTASVGGVHADLADLVTHSGESLSKTVTRLLVQADAEMYMARRKAARKATHVSH</sequence>
<dbReference type="Gene3D" id="3.30.70.270">
    <property type="match status" value="1"/>
</dbReference>
<feature type="transmembrane region" description="Helical" evidence="1">
    <location>
        <begin position="86"/>
        <end position="111"/>
    </location>
</feature>
<feature type="transmembrane region" description="Helical" evidence="1">
    <location>
        <begin position="56"/>
        <end position="74"/>
    </location>
</feature>
<dbReference type="AlphaFoldDB" id="A0A1Z4EWY9"/>